<keyword evidence="3" id="KW-1185">Reference proteome</keyword>
<dbReference type="Proteomes" id="UP001501585">
    <property type="component" value="Unassembled WGS sequence"/>
</dbReference>
<sequence>MGREPRHQNRSLPLRISASNDLVAKPPEMQAEAARSAAPLRNRVRGPQVARHRKATEEASMACRRRRFP</sequence>
<feature type="region of interest" description="Disordered" evidence="1">
    <location>
        <begin position="1"/>
        <end position="69"/>
    </location>
</feature>
<proteinExistence type="predicted"/>
<evidence type="ECO:0000256" key="1">
    <source>
        <dbReference type="SAM" id="MobiDB-lite"/>
    </source>
</evidence>
<reference evidence="3" key="1">
    <citation type="journal article" date="2019" name="Int. J. Syst. Evol. Microbiol.">
        <title>The Global Catalogue of Microorganisms (GCM) 10K type strain sequencing project: providing services to taxonomists for standard genome sequencing and annotation.</title>
        <authorList>
            <consortium name="The Broad Institute Genomics Platform"/>
            <consortium name="The Broad Institute Genome Sequencing Center for Infectious Disease"/>
            <person name="Wu L."/>
            <person name="Ma J."/>
        </authorList>
    </citation>
    <scope>NUCLEOTIDE SEQUENCE [LARGE SCALE GENOMIC DNA]</scope>
    <source>
        <strain evidence="3">JCM 15313</strain>
    </source>
</reference>
<dbReference type="EMBL" id="BAAAPC010000009">
    <property type="protein sequence ID" value="GAA1996222.1"/>
    <property type="molecule type" value="Genomic_DNA"/>
</dbReference>
<organism evidence="2 3">
    <name type="scientific">Nocardiopsis rhodophaea</name>
    <dbReference type="NCBI Taxonomy" id="280238"/>
    <lineage>
        <taxon>Bacteria</taxon>
        <taxon>Bacillati</taxon>
        <taxon>Actinomycetota</taxon>
        <taxon>Actinomycetes</taxon>
        <taxon>Streptosporangiales</taxon>
        <taxon>Nocardiopsidaceae</taxon>
        <taxon>Nocardiopsis</taxon>
    </lineage>
</organism>
<name>A0ABN2T2G4_9ACTN</name>
<accession>A0ABN2T2G4</accession>
<evidence type="ECO:0000313" key="2">
    <source>
        <dbReference type="EMBL" id="GAA1996222.1"/>
    </source>
</evidence>
<gene>
    <name evidence="2" type="ORF">GCM10009799_23510</name>
</gene>
<comment type="caution">
    <text evidence="2">The sequence shown here is derived from an EMBL/GenBank/DDBJ whole genome shotgun (WGS) entry which is preliminary data.</text>
</comment>
<protein>
    <submittedName>
        <fullName evidence="2">Uncharacterized protein</fullName>
    </submittedName>
</protein>
<evidence type="ECO:0000313" key="3">
    <source>
        <dbReference type="Proteomes" id="UP001501585"/>
    </source>
</evidence>